<sequence>MHAMVCLEMLSSECQRQADWQRAQFQGALPFAPGSLPPSLRSNID</sequence>
<organism evidence="1 2">
    <name type="scientific">Geoanaerobacter pelophilus</name>
    <dbReference type="NCBI Taxonomy" id="60036"/>
    <lineage>
        <taxon>Bacteria</taxon>
        <taxon>Pseudomonadati</taxon>
        <taxon>Thermodesulfobacteriota</taxon>
        <taxon>Desulfuromonadia</taxon>
        <taxon>Geobacterales</taxon>
        <taxon>Geobacteraceae</taxon>
        <taxon>Geoanaerobacter</taxon>
    </lineage>
</organism>
<proteinExistence type="predicted"/>
<evidence type="ECO:0000313" key="2">
    <source>
        <dbReference type="Proteomes" id="UP000194153"/>
    </source>
</evidence>
<dbReference type="EMBL" id="BDQG01000001">
    <property type="protein sequence ID" value="GAW67978.1"/>
    <property type="molecule type" value="Genomic_DNA"/>
</dbReference>
<dbReference type="Proteomes" id="UP000194153">
    <property type="component" value="Unassembled WGS sequence"/>
</dbReference>
<reference evidence="1 2" key="1">
    <citation type="submission" date="2017-04" db="EMBL/GenBank/DDBJ databases">
        <authorList>
            <consortium name="Geobacter pelophilus Genome Sequencing"/>
            <person name="Aoyagi T."/>
            <person name="Koike H."/>
            <person name="Hori T."/>
        </authorList>
    </citation>
    <scope>NUCLEOTIDE SEQUENCE [LARGE SCALE GENOMIC DNA]</scope>
    <source>
        <strain evidence="1 2">Drf2</strain>
    </source>
</reference>
<name>A0ABQ0MLS3_9BACT</name>
<protein>
    <submittedName>
        <fullName evidence="1">Uncharacterized protein</fullName>
    </submittedName>
</protein>
<gene>
    <name evidence="1" type="ORF">GPEL0_01f4093</name>
</gene>
<evidence type="ECO:0000313" key="1">
    <source>
        <dbReference type="EMBL" id="GAW67978.1"/>
    </source>
</evidence>
<reference evidence="2" key="2">
    <citation type="submission" date="2017-05" db="EMBL/GenBank/DDBJ databases">
        <title>Draft genome sequence of Geobacter pelophilus, a iron(III)-reducing bacteria.</title>
        <authorList>
            <person name="Aoyagi T."/>
            <person name="Koike H."/>
            <person name="Morita T."/>
            <person name="Sato Y."/>
            <person name="Habe H."/>
            <person name="Hori T."/>
        </authorList>
    </citation>
    <scope>NUCLEOTIDE SEQUENCE [LARGE SCALE GENOMIC DNA]</scope>
    <source>
        <strain evidence="2">Drf2</strain>
    </source>
</reference>
<accession>A0ABQ0MLS3</accession>
<comment type="caution">
    <text evidence="1">The sequence shown here is derived from an EMBL/GenBank/DDBJ whole genome shotgun (WGS) entry which is preliminary data.</text>
</comment>
<keyword evidence="2" id="KW-1185">Reference proteome</keyword>